<comment type="caution">
    <text evidence="5">The sequence shown here is derived from an EMBL/GenBank/DDBJ whole genome shotgun (WGS) entry which is preliminary data.</text>
</comment>
<dbReference type="Proteomes" id="UP000282076">
    <property type="component" value="Unassembled WGS sequence"/>
</dbReference>
<dbReference type="PANTHER" id="PTHR35134:SF2">
    <property type="entry name" value="NUCLEOTIDASE YQFW-RELATED"/>
    <property type="match status" value="1"/>
</dbReference>
<gene>
    <name evidence="5" type="ORF">D7Z26_22695</name>
</gene>
<evidence type="ECO:0000313" key="6">
    <source>
        <dbReference type="Proteomes" id="UP000282076"/>
    </source>
</evidence>
<feature type="active site" description="Proton donor" evidence="4">
    <location>
        <position position="8"/>
    </location>
</feature>
<dbReference type="PIRSF" id="PIRSF021362">
    <property type="entry name" value="UCP021362_HAD"/>
    <property type="match status" value="1"/>
</dbReference>
<reference evidence="5 6" key="1">
    <citation type="submission" date="2018-10" db="EMBL/GenBank/DDBJ databases">
        <title>Cohnella sp. M2MS4P-1, whole genome shotgun sequence.</title>
        <authorList>
            <person name="Tuo L."/>
        </authorList>
    </citation>
    <scope>NUCLEOTIDE SEQUENCE [LARGE SCALE GENOMIC DNA]</scope>
    <source>
        <strain evidence="5 6">M2MS4P-1</strain>
    </source>
</reference>
<evidence type="ECO:0000256" key="1">
    <source>
        <dbReference type="ARBA" id="ARBA00009589"/>
    </source>
</evidence>
<keyword evidence="6" id="KW-1185">Reference proteome</keyword>
<keyword evidence="2 3" id="KW-0378">Hydrolase</keyword>
<dbReference type="OrthoDB" id="573782at2"/>
<dbReference type="GO" id="GO:0008253">
    <property type="term" value="F:5'-nucleotidase activity"/>
    <property type="evidence" value="ECO:0007669"/>
    <property type="project" value="InterPro"/>
</dbReference>
<dbReference type="SUPFAM" id="SSF56784">
    <property type="entry name" value="HAD-like"/>
    <property type="match status" value="1"/>
</dbReference>
<organism evidence="5 6">
    <name type="scientific">Cohnella endophytica</name>
    <dbReference type="NCBI Taxonomy" id="2419778"/>
    <lineage>
        <taxon>Bacteria</taxon>
        <taxon>Bacillati</taxon>
        <taxon>Bacillota</taxon>
        <taxon>Bacilli</taxon>
        <taxon>Bacillales</taxon>
        <taxon>Paenibacillaceae</taxon>
        <taxon>Cohnella</taxon>
    </lineage>
</organism>
<evidence type="ECO:0000256" key="3">
    <source>
        <dbReference type="PIRNR" id="PIRNR021362"/>
    </source>
</evidence>
<comment type="similarity">
    <text evidence="1 3">Belongs to the 5'(3')-deoxyribonucleotidase family.</text>
</comment>
<evidence type="ECO:0000313" key="5">
    <source>
        <dbReference type="EMBL" id="RKP48012.1"/>
    </source>
</evidence>
<dbReference type="EMBL" id="RBZM01000010">
    <property type="protein sequence ID" value="RKP48012.1"/>
    <property type="molecule type" value="Genomic_DNA"/>
</dbReference>
<dbReference type="InterPro" id="IPR023214">
    <property type="entry name" value="HAD_sf"/>
</dbReference>
<dbReference type="PANTHER" id="PTHR35134">
    <property type="entry name" value="NUCLEOTIDASE YQFW-RELATED"/>
    <property type="match status" value="1"/>
</dbReference>
<feature type="active site" description="Nucleophile" evidence="4">
    <location>
        <position position="6"/>
    </location>
</feature>
<evidence type="ECO:0000256" key="2">
    <source>
        <dbReference type="ARBA" id="ARBA00022801"/>
    </source>
</evidence>
<accession>A0A494XDQ5</accession>
<dbReference type="EC" id="3.1.3.-" evidence="3"/>
<protein>
    <recommendedName>
        <fullName evidence="3">Nucleotidase</fullName>
        <ecNumber evidence="3">3.1.3.-</ecNumber>
    </recommendedName>
</protein>
<proteinExistence type="inferred from homology"/>
<dbReference type="Pfam" id="PF06941">
    <property type="entry name" value="NT5C"/>
    <property type="match status" value="1"/>
</dbReference>
<name>A0A494XDQ5_9BACL</name>
<dbReference type="AlphaFoldDB" id="A0A494XDQ5"/>
<evidence type="ECO:0000256" key="4">
    <source>
        <dbReference type="PIRSR" id="PIRSR610708-1"/>
    </source>
</evidence>
<dbReference type="InterPro" id="IPR052419">
    <property type="entry name" value="5_3-deoxyribonucleotidase-like"/>
</dbReference>
<dbReference type="RefSeq" id="WP_120979301.1">
    <property type="nucleotide sequence ID" value="NZ_RBZM01000010.1"/>
</dbReference>
<dbReference type="Gene3D" id="3.40.50.1000">
    <property type="entry name" value="HAD superfamily/HAD-like"/>
    <property type="match status" value="1"/>
</dbReference>
<dbReference type="InterPro" id="IPR009206">
    <property type="entry name" value="Nucleotidase_putative"/>
</dbReference>
<dbReference type="InterPro" id="IPR010708">
    <property type="entry name" value="5'(3')-deoxyribonucleotidase"/>
</dbReference>
<dbReference type="InterPro" id="IPR036412">
    <property type="entry name" value="HAD-like_sf"/>
</dbReference>
<sequence length="186" mass="21727">MKFGFDIDDTLLNLREHAFKIYNQKLERDVGIDVFRALTTIPVHDAFGLTVEEGRELWNEHRDEIYYSAPPFEEAVEVLRELVRQGHEVYYVTARSAEHCERTKAAILEAGFPVEDGRFYCGMADLEKADIIRKLKLDYYFDDKPVVLGTLEGLELRVYVKDNSYNRHLEIPRIVNWTELLDIIQG</sequence>
<dbReference type="GO" id="GO:0009264">
    <property type="term" value="P:deoxyribonucleotide catabolic process"/>
    <property type="evidence" value="ECO:0007669"/>
    <property type="project" value="InterPro"/>
</dbReference>